<accession>A0A150JD77</accession>
<dbReference type="SUPFAM" id="SSF69318">
    <property type="entry name" value="Integrin alpha N-terminal domain"/>
    <property type="match status" value="1"/>
</dbReference>
<dbReference type="AlphaFoldDB" id="A0A150JLV7"/>
<evidence type="ECO:0000313" key="3">
    <source>
        <dbReference type="EMBL" id="KYC58250.1"/>
    </source>
</evidence>
<accession>A0A150JLV7</accession>
<sequence>MNIVKMRFINIQKSKIVPIFIILLLFLSIVSANEMSLKFSNKPKGDMVMSMRLIDYSHDSVGKLLVTTGFKRGESYENGYVYLLNYNGEILWKKEIGNADGTMDSIRDSLLNPPDVDKAKFYPKDAYGIDFNGNGQKDILLLTESHFYIVSEQGMGKKFFKSVPVSEIKSADIFGDGKEVAILAGVNASMISYNGYDYNFSTIAKPSKPLNSITSANLDSDIEKEIITGGETISGEGNISVYDYNSSLKKWDKTHSYNTGAGMPIKKIIAINLDNGNEYQVGDEKIEILALSEKYVYCFHTKEGSTLSLLWSYPIKQGSDLIVANIIGDENLEVIAAGEKVYVLDKTGSRIWESNLGKAISNVHSSDLNEDGYGEIVAGSSTTYKSNKAYGEIFLLDGLGHLLWQSNENHMTEYVTIKDMDHNGKLDLVLVSYSNVISCYENMMGANKGDMYFTQAMDSFNKQNYRNALVYFKVAREEYKKDRNTNRMLEADDYIKKCELFLNTGSSYEMGQYYFDMGEYQKSILYFEESKQASMNKKDFDRALKAEEMIGKANIYVSAQNYLDEANKYLSEENYDKAYSAYNNAMGIYEKLGDSRKISLIQNNILKIENHKKALEYFEMGKKYFSSGEFHNAKSYFQKASAEFNNLGDLKKVAASEDYITKCNQLIESSNGINSLNNILLYGGILIGFLLLIVLLLFFLLLK</sequence>
<evidence type="ECO:0000313" key="2">
    <source>
        <dbReference type="EMBL" id="KYC55115.1"/>
    </source>
</evidence>
<gene>
    <name evidence="2" type="ORF">AN188_00340</name>
    <name evidence="3" type="ORF">APG09_00529</name>
</gene>
<dbReference type="InterPro" id="IPR019734">
    <property type="entry name" value="TPR_rpt"/>
</dbReference>
<dbReference type="EMBL" id="LNJE01000004">
    <property type="protein sequence ID" value="KYC58250.1"/>
    <property type="molecule type" value="Genomic_DNA"/>
</dbReference>
<accession>A0A150JJN4</accession>
<dbReference type="InterPro" id="IPR011990">
    <property type="entry name" value="TPR-like_helical_dom_sf"/>
</dbReference>
<reference evidence="3 4" key="1">
    <citation type="journal article" date="2016" name="ISME J.">
        <title>Chasing the elusive Euryarchaeota class WSA2: genomes reveal a uniquely fastidious methyl-reducing methanogen.</title>
        <authorList>
            <person name="Nobu M.K."/>
            <person name="Narihiro T."/>
            <person name="Kuroda K."/>
            <person name="Mei R."/>
            <person name="Liu W.T."/>
        </authorList>
    </citation>
    <scope>NUCLEOTIDE SEQUENCE [LARGE SCALE GENOMIC DNA]</scope>
    <source>
        <strain evidence="2">ADurb1013_Bin02101</strain>
        <strain evidence="3">ADurb1213_Bin02801</strain>
    </source>
</reference>
<keyword evidence="1" id="KW-1133">Transmembrane helix</keyword>
<keyword evidence="1" id="KW-0472">Membrane</keyword>
<dbReference type="Gene3D" id="1.25.40.10">
    <property type="entry name" value="Tetratricopeptide repeat domain"/>
    <property type="match status" value="1"/>
</dbReference>
<dbReference type="InterPro" id="IPR015943">
    <property type="entry name" value="WD40/YVTN_repeat-like_dom_sf"/>
</dbReference>
<dbReference type="Proteomes" id="UP000092420">
    <property type="component" value="Unassembled WGS sequence"/>
</dbReference>
<evidence type="ECO:0000313" key="4">
    <source>
        <dbReference type="Proteomes" id="UP000092420"/>
    </source>
</evidence>
<evidence type="ECO:0000256" key="1">
    <source>
        <dbReference type="SAM" id="Phobius"/>
    </source>
</evidence>
<dbReference type="SUPFAM" id="SSF48452">
    <property type="entry name" value="TPR-like"/>
    <property type="match status" value="1"/>
</dbReference>
<comment type="caution">
    <text evidence="3">The sequence shown here is derived from an EMBL/GenBank/DDBJ whole genome shotgun (WGS) entry which is preliminary data.</text>
</comment>
<dbReference type="SMART" id="SM00028">
    <property type="entry name" value="TPR"/>
    <property type="match status" value="4"/>
</dbReference>
<dbReference type="Gene3D" id="2.130.10.10">
    <property type="entry name" value="YVTN repeat-like/Quinoprotein amine dehydrogenase"/>
    <property type="match status" value="1"/>
</dbReference>
<dbReference type="InterPro" id="IPR028994">
    <property type="entry name" value="Integrin_alpha_N"/>
</dbReference>
<keyword evidence="1" id="KW-0812">Transmembrane</keyword>
<name>A0A150JLV7_9EURY</name>
<proteinExistence type="predicted"/>
<feature type="transmembrane region" description="Helical" evidence="1">
    <location>
        <begin position="679"/>
        <end position="702"/>
    </location>
</feature>
<organism evidence="3">
    <name type="scientific">Candidatus Methanofastidiosum methylothiophilum</name>
    <dbReference type="NCBI Taxonomy" id="1705564"/>
    <lineage>
        <taxon>Archaea</taxon>
        <taxon>Methanobacteriati</taxon>
        <taxon>Methanobacteriota</taxon>
        <taxon>Stenosarchaea group</taxon>
        <taxon>Candidatus Methanofastidiosia</taxon>
        <taxon>Candidatus Methanofastidiosales</taxon>
        <taxon>Candidatus Methanofastidiosaceae</taxon>
        <taxon>Candidatus Methanofastidiosum</taxon>
    </lineage>
</organism>
<protein>
    <submittedName>
        <fullName evidence="3">Tetratricopeptide repeat protein</fullName>
    </submittedName>
</protein>
<dbReference type="EMBL" id="LNJB01000003">
    <property type="protein sequence ID" value="KYC55115.1"/>
    <property type="molecule type" value="Genomic_DNA"/>
</dbReference>